<gene>
    <name evidence="1" type="ORF">M5G18_20175</name>
</gene>
<accession>A0ABT5PSW6</accession>
<protein>
    <submittedName>
        <fullName evidence="1">Uncharacterized protein</fullName>
    </submittedName>
</protein>
<sequence length="57" mass="6415">MDSTKIHSDDGQKPHFSDPDQLLLEAELRCKEDVALIAAVNERLVTPQRVKISLDDL</sequence>
<evidence type="ECO:0000313" key="2">
    <source>
        <dbReference type="Proteomes" id="UP001150531"/>
    </source>
</evidence>
<dbReference type="Proteomes" id="UP001150531">
    <property type="component" value="Unassembled WGS sequence"/>
</dbReference>
<proteinExistence type="predicted"/>
<dbReference type="RefSeq" id="WP_273897681.1">
    <property type="nucleotide sequence ID" value="NZ_JAMDGS010000013.1"/>
</dbReference>
<comment type="caution">
    <text evidence="1">The sequence shown here is derived from an EMBL/GenBank/DDBJ whole genome shotgun (WGS) entry which is preliminary data.</text>
</comment>
<keyword evidence="2" id="KW-1185">Reference proteome</keyword>
<dbReference type="EMBL" id="JAMDGS010000013">
    <property type="protein sequence ID" value="MDD1126923.1"/>
    <property type="molecule type" value="Genomic_DNA"/>
</dbReference>
<dbReference type="Gene3D" id="6.10.250.2570">
    <property type="match status" value="1"/>
</dbReference>
<evidence type="ECO:0000313" key="1">
    <source>
        <dbReference type="EMBL" id="MDD1126923.1"/>
    </source>
</evidence>
<reference evidence="1" key="1">
    <citation type="submission" date="2022-05" db="EMBL/GenBank/DDBJ databases">
        <title>Novel Pseudomonas spp. Isolated from a Rainbow Trout Aquaculture Facility.</title>
        <authorList>
            <person name="Testerman T."/>
            <person name="Graf J."/>
        </authorList>
    </citation>
    <scope>NUCLEOTIDE SEQUENCE</scope>
    <source>
        <strain evidence="1">ID386</strain>
    </source>
</reference>
<organism evidence="1 2">
    <name type="scientific">Pseudomonas aphyarum</name>
    <dbReference type="NCBI Taxonomy" id="2942629"/>
    <lineage>
        <taxon>Bacteria</taxon>
        <taxon>Pseudomonadati</taxon>
        <taxon>Pseudomonadota</taxon>
        <taxon>Gammaproteobacteria</taxon>
        <taxon>Pseudomonadales</taxon>
        <taxon>Pseudomonadaceae</taxon>
        <taxon>Pseudomonas</taxon>
    </lineage>
</organism>
<name>A0ABT5PSW6_9PSED</name>